<dbReference type="EMBL" id="MDYQ01000058">
    <property type="protein sequence ID" value="PRP84671.1"/>
    <property type="molecule type" value="Genomic_DNA"/>
</dbReference>
<evidence type="ECO:0000256" key="6">
    <source>
        <dbReference type="RuleBase" id="RU361124"/>
    </source>
</evidence>
<dbReference type="GO" id="GO:0006357">
    <property type="term" value="P:regulation of transcription by RNA polymerase II"/>
    <property type="evidence" value="ECO:0007669"/>
    <property type="project" value="InterPro"/>
</dbReference>
<protein>
    <recommendedName>
        <fullName evidence="6">Enhancer of polycomb-like protein</fullName>
    </recommendedName>
</protein>
<dbReference type="InterPro" id="IPR024943">
    <property type="entry name" value="Enhancer_polycomb"/>
</dbReference>
<sequence>MLRDLSFRPRPIDVNRPMPVLHNLPDLDADFASTSRSVPQMPTGMEAEEEEEAHIQEAIKRSLKAASARESFADIPTPRVIIVDGWDDETPEDFARTSSYITYVDPFESRNPPVEYDLEPEDEPLLETLAGMEEGKNITPDQVEAIINRMERDADARYDGQPMAIDELGAISADHNVPEHILSIIYKHWRARRDAEKMPLIYRYLRPPDLDDQSPFKAFRPSTDDKLKKKGRNDSAVLIKFRQLRQEMEKARMLLEMIKKRERLKKELIEHVEIQYKLNVAMIDVTPMDPNKKRKYNRITIREPGSASPESGSESSDSDSETKPRQRNLTPPQGFYSPGFPFSNHLATASNEISMNGHIKRYRGRARLGRGGRLAFDSMSVVDGEGHGDHCTPWDLGEGDDARVGSLLALYRSRDQNVVTCNTDAELLLRTLHALNVRRGRDMDANIQD</sequence>
<accession>A0A2P6NL27</accession>
<evidence type="ECO:0000256" key="3">
    <source>
        <dbReference type="ARBA" id="ARBA00023015"/>
    </source>
</evidence>
<keyword evidence="3 6" id="KW-0805">Transcription regulation</keyword>
<evidence type="ECO:0000259" key="8">
    <source>
        <dbReference type="Pfam" id="PF10513"/>
    </source>
</evidence>
<organism evidence="9 10">
    <name type="scientific">Planoprotostelium fungivorum</name>
    <dbReference type="NCBI Taxonomy" id="1890364"/>
    <lineage>
        <taxon>Eukaryota</taxon>
        <taxon>Amoebozoa</taxon>
        <taxon>Evosea</taxon>
        <taxon>Variosea</taxon>
        <taxon>Cavosteliida</taxon>
        <taxon>Cavosteliaceae</taxon>
        <taxon>Planoprotostelium</taxon>
    </lineage>
</organism>
<dbReference type="AlphaFoldDB" id="A0A2P6NL27"/>
<feature type="domain" description="Enhancer of polycomb-like N-terminal" evidence="8">
    <location>
        <begin position="11"/>
        <end position="152"/>
    </location>
</feature>
<evidence type="ECO:0000313" key="10">
    <source>
        <dbReference type="Proteomes" id="UP000241769"/>
    </source>
</evidence>
<keyword evidence="5 6" id="KW-0539">Nucleus</keyword>
<dbReference type="OrthoDB" id="435275at2759"/>
<dbReference type="Pfam" id="PF10513">
    <property type="entry name" value="EPL1"/>
    <property type="match status" value="1"/>
</dbReference>
<dbReference type="InterPro" id="IPR019542">
    <property type="entry name" value="Enhancer_polycomb-like_N"/>
</dbReference>
<evidence type="ECO:0000256" key="1">
    <source>
        <dbReference type="ARBA" id="ARBA00004123"/>
    </source>
</evidence>
<dbReference type="Proteomes" id="UP000241769">
    <property type="component" value="Unassembled WGS sequence"/>
</dbReference>
<comment type="similarity">
    <text evidence="2 6">Belongs to the enhancer of polycomb family.</text>
</comment>
<feature type="compositionally biased region" description="Low complexity" evidence="7">
    <location>
        <begin position="303"/>
        <end position="315"/>
    </location>
</feature>
<comment type="caution">
    <text evidence="9">The sequence shown here is derived from an EMBL/GenBank/DDBJ whole genome shotgun (WGS) entry which is preliminary data.</text>
</comment>
<evidence type="ECO:0000256" key="4">
    <source>
        <dbReference type="ARBA" id="ARBA00023163"/>
    </source>
</evidence>
<evidence type="ECO:0000313" key="9">
    <source>
        <dbReference type="EMBL" id="PRP84671.1"/>
    </source>
</evidence>
<dbReference type="PANTHER" id="PTHR14898">
    <property type="entry name" value="ENHANCER OF POLYCOMB"/>
    <property type="match status" value="1"/>
</dbReference>
<gene>
    <name evidence="9" type="ORF">PROFUN_07921</name>
</gene>
<reference evidence="9 10" key="1">
    <citation type="journal article" date="2018" name="Genome Biol. Evol.">
        <title>Multiple Roots of Fruiting Body Formation in Amoebozoa.</title>
        <authorList>
            <person name="Hillmann F."/>
            <person name="Forbes G."/>
            <person name="Novohradska S."/>
            <person name="Ferling I."/>
            <person name="Riege K."/>
            <person name="Groth M."/>
            <person name="Westermann M."/>
            <person name="Marz M."/>
            <person name="Spaller T."/>
            <person name="Winckler T."/>
            <person name="Schaap P."/>
            <person name="Glockner G."/>
        </authorList>
    </citation>
    <scope>NUCLEOTIDE SEQUENCE [LARGE SCALE GENOMIC DNA]</scope>
    <source>
        <strain evidence="9 10">Jena</strain>
    </source>
</reference>
<name>A0A2P6NL27_9EUKA</name>
<comment type="subcellular location">
    <subcellularLocation>
        <location evidence="1 6">Nucleus</location>
    </subcellularLocation>
</comment>
<dbReference type="GO" id="GO:0005634">
    <property type="term" value="C:nucleus"/>
    <property type="evidence" value="ECO:0007669"/>
    <property type="project" value="UniProtKB-SubCell"/>
</dbReference>
<dbReference type="InParanoid" id="A0A2P6NL27"/>
<proteinExistence type="inferred from homology"/>
<evidence type="ECO:0000256" key="2">
    <source>
        <dbReference type="ARBA" id="ARBA00008035"/>
    </source>
</evidence>
<dbReference type="GO" id="GO:0035267">
    <property type="term" value="C:NuA4 histone acetyltransferase complex"/>
    <property type="evidence" value="ECO:0007669"/>
    <property type="project" value="InterPro"/>
</dbReference>
<evidence type="ECO:0000256" key="5">
    <source>
        <dbReference type="ARBA" id="ARBA00023242"/>
    </source>
</evidence>
<keyword evidence="4 6" id="KW-0804">Transcription</keyword>
<evidence type="ECO:0000256" key="7">
    <source>
        <dbReference type="SAM" id="MobiDB-lite"/>
    </source>
</evidence>
<dbReference type="STRING" id="1890364.A0A2P6NL27"/>
<feature type="region of interest" description="Disordered" evidence="7">
    <location>
        <begin position="289"/>
        <end position="336"/>
    </location>
</feature>
<keyword evidence="10" id="KW-1185">Reference proteome</keyword>